<accession>A0A7H8RB53</accession>
<dbReference type="PANTHER" id="PTHR13230:SF5">
    <property type="entry name" value="GENERAL TRANSCRIPTION FACTOR 3C POLYPEPTIDE 5"/>
    <property type="match status" value="1"/>
</dbReference>
<gene>
    <name evidence="8" type="ORF">TRUGW13939_10823</name>
</gene>
<dbReference type="Pfam" id="PF09734">
    <property type="entry name" value="Tau95"/>
    <property type="match status" value="1"/>
</dbReference>
<dbReference type="Proteomes" id="UP000509510">
    <property type="component" value="Chromosome VI"/>
</dbReference>
<feature type="compositionally biased region" description="Acidic residues" evidence="5">
    <location>
        <begin position="561"/>
        <end position="592"/>
    </location>
</feature>
<name>A0A7H8RB53_TALRU</name>
<reference evidence="9" key="1">
    <citation type="submission" date="2020-06" db="EMBL/GenBank/DDBJ databases">
        <title>A chromosome-scale genome assembly of Talaromyces rugulosus W13939.</title>
        <authorList>
            <person name="Wang B."/>
            <person name="Guo L."/>
            <person name="Ye K."/>
            <person name="Wang L."/>
        </authorList>
    </citation>
    <scope>NUCLEOTIDE SEQUENCE [LARGE SCALE GENOMIC DNA]</scope>
    <source>
        <strain evidence="9">W13939</strain>
    </source>
</reference>
<dbReference type="KEGG" id="trg:TRUGW13939_10823"/>
<dbReference type="EMBL" id="CP055903">
    <property type="protein sequence ID" value="QKX63652.1"/>
    <property type="molecule type" value="Genomic_DNA"/>
</dbReference>
<dbReference type="Gene3D" id="3.30.200.160">
    <property type="entry name" value="TFIIIC, subcomplex tauA, subunit Sfc1, barrel domain"/>
    <property type="match status" value="1"/>
</dbReference>
<dbReference type="GO" id="GO:0005634">
    <property type="term" value="C:nucleus"/>
    <property type="evidence" value="ECO:0007669"/>
    <property type="project" value="UniProtKB-SubCell"/>
</dbReference>
<dbReference type="InterPro" id="IPR019136">
    <property type="entry name" value="TF_IIIC_su-5_HTH"/>
</dbReference>
<feature type="domain" description="Transcription factor IIIC subunit Tfc1/Sfc1 triple barrel" evidence="7">
    <location>
        <begin position="23"/>
        <end position="159"/>
    </location>
</feature>
<evidence type="ECO:0000256" key="2">
    <source>
        <dbReference type="ARBA" id="ARBA00023125"/>
    </source>
</evidence>
<dbReference type="GeneID" id="55998302"/>
<proteinExistence type="predicted"/>
<dbReference type="GO" id="GO:0006384">
    <property type="term" value="P:transcription initiation at RNA polymerase III promoter"/>
    <property type="evidence" value="ECO:0007669"/>
    <property type="project" value="InterPro"/>
</dbReference>
<evidence type="ECO:0000259" key="6">
    <source>
        <dbReference type="Pfam" id="PF09734"/>
    </source>
</evidence>
<dbReference type="InterPro" id="IPR040454">
    <property type="entry name" value="TF_IIIC_Tfc1/Sfc1"/>
</dbReference>
<keyword evidence="9" id="KW-1185">Reference proteome</keyword>
<feature type="region of interest" description="Disordered" evidence="5">
    <location>
        <begin position="534"/>
        <end position="629"/>
    </location>
</feature>
<dbReference type="RefSeq" id="XP_035349826.1">
    <property type="nucleotide sequence ID" value="XM_035493933.1"/>
</dbReference>
<feature type="region of interest" description="Disordered" evidence="5">
    <location>
        <begin position="96"/>
        <end position="132"/>
    </location>
</feature>
<evidence type="ECO:0000313" key="8">
    <source>
        <dbReference type="EMBL" id="QKX63652.1"/>
    </source>
</evidence>
<sequence length="629" mass="70681">MVAEDNVHPRYAPWFQIPARRIVAVEHPGIVKNVDRAIATLQGEKGLANILDPSKPATRGLLFLRPEDPMARPIESVNRPSNNILLKVTVPKWTGRKRKRGSDEPFTDSKSTPEAVERERQSSAFRQQSLRDNATKYTVEPVGMVERTHNYRSIPDYVFSTTASPFTQRVRETIFTPDFEKMRQFDMSMSKGELTNVDLIPPPAFSKAHIPFQYTYRQNPTVKVFQDTAGNVNSINTQTPNKVRTHQVIFDVPKVPSEPHKECPPVSELDQELQETIAILETLFAERPAWTRRGLRNALKTPEQRTALRHAIGYVGYIFRSGPWRDAIIKLGHDPRTDVEFRNFQTFVFRVQAREPDVARDGGGSAKRHTGVAASGPRDFSGLDISGIPTVTRDELPDSHLWTGKAPLPLDGKIWMVCDIVDPIIKELLYPTNPAPDFLRSECDPVSDGWYGSGTLAKVKTIMRQKINALTQQHREPADSEYECILGFPDHHAADDPSLEAFYVNPETATPRELMLATEVRTTLKGAANWKTAVSAGRPSNAVAEDEEGEEREAIRRVMEENEPLSDDEDDNDVGNGDEEDEDEEDIDDVNEGEARAQPAKRQRTAKGKAKAKAKPKGKGKQKRVRIDD</sequence>
<protein>
    <recommendedName>
        <fullName evidence="10">Transcription factor IIIC subunit 5 HTH domain-containing protein</fullName>
    </recommendedName>
</protein>
<dbReference type="Pfam" id="PF17682">
    <property type="entry name" value="Tau95_N"/>
    <property type="match status" value="1"/>
</dbReference>
<dbReference type="GO" id="GO:0000127">
    <property type="term" value="C:transcription factor TFIIIC complex"/>
    <property type="evidence" value="ECO:0007669"/>
    <property type="project" value="InterPro"/>
</dbReference>
<evidence type="ECO:0000256" key="1">
    <source>
        <dbReference type="ARBA" id="ARBA00004123"/>
    </source>
</evidence>
<dbReference type="AlphaFoldDB" id="A0A7H8RB53"/>
<dbReference type="InterPro" id="IPR042536">
    <property type="entry name" value="TFIIIC_tauA_Sfc1"/>
</dbReference>
<evidence type="ECO:0000259" key="7">
    <source>
        <dbReference type="Pfam" id="PF17682"/>
    </source>
</evidence>
<dbReference type="PANTHER" id="PTHR13230">
    <property type="entry name" value="GENERAL TRANSCRIPTION FACTOR IIIC, POLYPEPTIDE 5"/>
    <property type="match status" value="1"/>
</dbReference>
<organism evidence="8 9">
    <name type="scientific">Talaromyces rugulosus</name>
    <name type="common">Penicillium rugulosum</name>
    <dbReference type="NCBI Taxonomy" id="121627"/>
    <lineage>
        <taxon>Eukaryota</taxon>
        <taxon>Fungi</taxon>
        <taxon>Dikarya</taxon>
        <taxon>Ascomycota</taxon>
        <taxon>Pezizomycotina</taxon>
        <taxon>Eurotiomycetes</taxon>
        <taxon>Eurotiomycetidae</taxon>
        <taxon>Eurotiales</taxon>
        <taxon>Trichocomaceae</taxon>
        <taxon>Talaromyces</taxon>
        <taxon>Talaromyces sect. Islandici</taxon>
    </lineage>
</organism>
<feature type="compositionally biased region" description="Basic residues" evidence="5">
    <location>
        <begin position="599"/>
        <end position="629"/>
    </location>
</feature>
<feature type="domain" description="Transcription factor IIIC subunit 5 HTH" evidence="6">
    <location>
        <begin position="199"/>
        <end position="350"/>
    </location>
</feature>
<keyword evidence="3" id="KW-0804">Transcription</keyword>
<evidence type="ECO:0000313" key="9">
    <source>
        <dbReference type="Proteomes" id="UP000509510"/>
    </source>
</evidence>
<keyword evidence="4" id="KW-0539">Nucleus</keyword>
<dbReference type="GO" id="GO:0001002">
    <property type="term" value="F:RNA polymerase III type 1 promoter sequence-specific DNA binding"/>
    <property type="evidence" value="ECO:0007669"/>
    <property type="project" value="TreeGrafter"/>
</dbReference>
<comment type="subcellular location">
    <subcellularLocation>
        <location evidence="1">Nucleus</location>
    </subcellularLocation>
</comment>
<evidence type="ECO:0000256" key="3">
    <source>
        <dbReference type="ARBA" id="ARBA00023163"/>
    </source>
</evidence>
<dbReference type="InterPro" id="IPR041499">
    <property type="entry name" value="Tfc1/Sfc1_N"/>
</dbReference>
<dbReference type="GO" id="GO:0001003">
    <property type="term" value="F:RNA polymerase III type 2 promoter sequence-specific DNA binding"/>
    <property type="evidence" value="ECO:0007669"/>
    <property type="project" value="TreeGrafter"/>
</dbReference>
<dbReference type="OrthoDB" id="5598268at2759"/>
<feature type="compositionally biased region" description="Polar residues" evidence="5">
    <location>
        <begin position="122"/>
        <end position="132"/>
    </location>
</feature>
<evidence type="ECO:0000256" key="4">
    <source>
        <dbReference type="ARBA" id="ARBA00023242"/>
    </source>
</evidence>
<keyword evidence="2" id="KW-0238">DNA-binding</keyword>
<evidence type="ECO:0000256" key="5">
    <source>
        <dbReference type="SAM" id="MobiDB-lite"/>
    </source>
</evidence>
<evidence type="ECO:0008006" key="10">
    <source>
        <dbReference type="Google" id="ProtNLM"/>
    </source>
</evidence>